<organism evidence="2">
    <name type="scientific">Actinoplanes campanulatus</name>
    <dbReference type="NCBI Taxonomy" id="113559"/>
    <lineage>
        <taxon>Bacteria</taxon>
        <taxon>Bacillati</taxon>
        <taxon>Actinomycetota</taxon>
        <taxon>Actinomycetes</taxon>
        <taxon>Micromonosporales</taxon>
        <taxon>Micromonosporaceae</taxon>
        <taxon>Actinoplanes</taxon>
    </lineage>
</organism>
<feature type="compositionally biased region" description="Gly residues" evidence="1">
    <location>
        <begin position="20"/>
        <end position="30"/>
    </location>
</feature>
<evidence type="ECO:0000313" key="2">
    <source>
        <dbReference type="EMBL" id="GID50278.1"/>
    </source>
</evidence>
<evidence type="ECO:0000256" key="1">
    <source>
        <dbReference type="SAM" id="MobiDB-lite"/>
    </source>
</evidence>
<dbReference type="EMBL" id="BOMF01000145">
    <property type="protein sequence ID" value="GID50278.1"/>
    <property type="molecule type" value="Genomic_DNA"/>
</dbReference>
<reference evidence="2" key="1">
    <citation type="submission" date="2021-01" db="EMBL/GenBank/DDBJ databases">
        <title>Whole genome shotgun sequence of Actinoplanes capillaceus NBRC 16408.</title>
        <authorList>
            <person name="Komaki H."/>
            <person name="Tamura T."/>
        </authorList>
    </citation>
    <scope>NUCLEOTIDE SEQUENCE [LARGE SCALE GENOMIC DNA]</scope>
    <source>
        <strain evidence="2">NBRC 16408</strain>
    </source>
</reference>
<name>A0ABQ3WVF6_9ACTN</name>
<gene>
    <name evidence="2" type="ORF">Aca07nite_75530</name>
</gene>
<accession>A0ABQ3WVF6</accession>
<feature type="region of interest" description="Disordered" evidence="1">
    <location>
        <begin position="1"/>
        <end position="48"/>
    </location>
</feature>
<protein>
    <submittedName>
        <fullName evidence="2">Uncharacterized protein</fullName>
    </submittedName>
</protein>
<sequence length="48" mass="4557">MVAISSVEADGDGDGDGDDSGNGSGNGSGSGEWVTEAAGRSEVGAGRR</sequence>
<proteinExistence type="predicted"/>
<comment type="caution">
    <text evidence="2">The sequence shown here is derived from an EMBL/GenBank/DDBJ whole genome shotgun (WGS) entry which is preliminary data.</text>
</comment>
<feature type="compositionally biased region" description="Acidic residues" evidence="1">
    <location>
        <begin position="9"/>
        <end position="19"/>
    </location>
</feature>